<dbReference type="RefSeq" id="WP_202011323.1">
    <property type="nucleotide sequence ID" value="NZ_JAERRB010000005.1"/>
</dbReference>
<protein>
    <submittedName>
        <fullName evidence="1">Uncharacterized protein</fullName>
    </submittedName>
</protein>
<evidence type="ECO:0000313" key="2">
    <source>
        <dbReference type="Proteomes" id="UP000613030"/>
    </source>
</evidence>
<comment type="caution">
    <text evidence="1">The sequence shown here is derived from an EMBL/GenBank/DDBJ whole genome shotgun (WGS) entry which is preliminary data.</text>
</comment>
<dbReference type="Proteomes" id="UP000613030">
    <property type="component" value="Unassembled WGS sequence"/>
</dbReference>
<dbReference type="EMBL" id="JAERRB010000005">
    <property type="protein sequence ID" value="MBL0742749.1"/>
    <property type="molecule type" value="Genomic_DNA"/>
</dbReference>
<reference evidence="1 2" key="1">
    <citation type="submission" date="2021-01" db="EMBL/GenBank/DDBJ databases">
        <title>Chryseolinea sp. Jin1 Genome sequencing and assembly.</title>
        <authorList>
            <person name="Kim I."/>
        </authorList>
    </citation>
    <scope>NUCLEOTIDE SEQUENCE [LARGE SCALE GENOMIC DNA]</scope>
    <source>
        <strain evidence="1 2">Jin1</strain>
    </source>
</reference>
<proteinExistence type="predicted"/>
<gene>
    <name evidence="1" type="ORF">JI741_16100</name>
</gene>
<name>A0ABS1KTK2_9BACT</name>
<sequence>MSPAYTALWNSIRSFEVDDPSAAFTFSDRLARENGWTLEFALRAIEEYKRFMFLICISPTPLTPSDAVDQVWHLHLLYTRSYWEDFCEHTLQQKIHHGPTRGGGQERDKYHDWYSRTKTFYASTFNQPPPADLWPPNDVRFRDVNFRRVNVDKFWIIKKPLA</sequence>
<organism evidence="1 2">
    <name type="scientific">Chryseolinea lacunae</name>
    <dbReference type="NCBI Taxonomy" id="2801331"/>
    <lineage>
        <taxon>Bacteria</taxon>
        <taxon>Pseudomonadati</taxon>
        <taxon>Bacteroidota</taxon>
        <taxon>Cytophagia</taxon>
        <taxon>Cytophagales</taxon>
        <taxon>Fulvivirgaceae</taxon>
        <taxon>Chryseolinea</taxon>
    </lineage>
</organism>
<keyword evidence="2" id="KW-1185">Reference proteome</keyword>
<evidence type="ECO:0000313" key="1">
    <source>
        <dbReference type="EMBL" id="MBL0742749.1"/>
    </source>
</evidence>
<accession>A0ABS1KTK2</accession>